<dbReference type="SUPFAM" id="SSF47954">
    <property type="entry name" value="Cyclin-like"/>
    <property type="match status" value="2"/>
</dbReference>
<dbReference type="EMBL" id="SNRW01000706">
    <property type="protein sequence ID" value="KAA6399659.1"/>
    <property type="molecule type" value="Genomic_DNA"/>
</dbReference>
<dbReference type="GO" id="GO:0006357">
    <property type="term" value="P:regulation of transcription by RNA polymerase II"/>
    <property type="evidence" value="ECO:0007669"/>
    <property type="project" value="InterPro"/>
</dbReference>
<dbReference type="GO" id="GO:0016538">
    <property type="term" value="F:cyclin-dependent protein serine/threonine kinase regulator activity"/>
    <property type="evidence" value="ECO:0007669"/>
    <property type="project" value="InterPro"/>
</dbReference>
<evidence type="ECO:0000313" key="1">
    <source>
        <dbReference type="EMBL" id="KAA6399659.1"/>
    </source>
</evidence>
<name>A0A5J4WZN7_9EUKA</name>
<dbReference type="AlphaFoldDB" id="A0A5J4WZN7"/>
<dbReference type="OrthoDB" id="10266018at2759"/>
<accession>A0A5J4WZN7</accession>
<dbReference type="PANTHER" id="PTHR10026">
    <property type="entry name" value="CYCLIN"/>
    <property type="match status" value="1"/>
</dbReference>
<dbReference type="Proteomes" id="UP000324800">
    <property type="component" value="Unassembled WGS sequence"/>
</dbReference>
<gene>
    <name evidence="1" type="ORF">EZS28_004809</name>
</gene>
<dbReference type="Gene3D" id="1.10.472.10">
    <property type="entry name" value="Cyclin-like"/>
    <property type="match status" value="2"/>
</dbReference>
<proteinExistence type="predicted"/>
<evidence type="ECO:0000313" key="2">
    <source>
        <dbReference type="Proteomes" id="UP000324800"/>
    </source>
</evidence>
<organism evidence="1 2">
    <name type="scientific">Streblomastix strix</name>
    <dbReference type="NCBI Taxonomy" id="222440"/>
    <lineage>
        <taxon>Eukaryota</taxon>
        <taxon>Metamonada</taxon>
        <taxon>Preaxostyla</taxon>
        <taxon>Oxymonadida</taxon>
        <taxon>Streblomastigidae</taxon>
        <taxon>Streblomastix</taxon>
    </lineage>
</organism>
<reference evidence="1 2" key="1">
    <citation type="submission" date="2019-03" db="EMBL/GenBank/DDBJ databases">
        <title>Single cell metagenomics reveals metabolic interactions within the superorganism composed of flagellate Streblomastix strix and complex community of Bacteroidetes bacteria on its surface.</title>
        <authorList>
            <person name="Treitli S.C."/>
            <person name="Kolisko M."/>
            <person name="Husnik F."/>
            <person name="Keeling P."/>
            <person name="Hampl V."/>
        </authorList>
    </citation>
    <scope>NUCLEOTIDE SEQUENCE [LARGE SCALE GENOMIC DNA]</scope>
    <source>
        <strain evidence="1">ST1C</strain>
    </source>
</reference>
<dbReference type="InterPro" id="IPR043198">
    <property type="entry name" value="Cyclin/Ssn8"/>
</dbReference>
<dbReference type="InterPro" id="IPR036915">
    <property type="entry name" value="Cyclin-like_sf"/>
</dbReference>
<sequence length="292" mass="34031">MIADFKNSSHWKNWHFTREQLTANTLKLQDGFTAEDVETILQYFIVYLLSLGREKAESIKITESAMYLFRRFYAKNTIFDADPLIVAPTCYCLANKFEDNTYKVDHDRILRFNTVFPRTYIDKQNEMIMEYFVLSELNFELIIYGPNRILMQFCSDARVPEAVVVTAVGILNDSYLLDVCLTEDPYTIALACLWESSLIHSIDLREFFATINFDMDRMLILGERLRKNSAKQFNMADAIDKVKNFVNKTTFESPMTFVSEDPIIEEPIRMVIDREGPEGEIQESTRSIVEFI</sequence>
<comment type="caution">
    <text evidence="1">The sequence shown here is derived from an EMBL/GenBank/DDBJ whole genome shotgun (WGS) entry which is preliminary data.</text>
</comment>
<protein>
    <submittedName>
        <fullName evidence="1">Putative Cyclin-C</fullName>
    </submittedName>
</protein>